<dbReference type="RefSeq" id="WP_124794299.1">
    <property type="nucleotide sequence ID" value="NZ_RQYC01000004.1"/>
</dbReference>
<evidence type="ECO:0000259" key="9">
    <source>
        <dbReference type="Pfam" id="PF01479"/>
    </source>
</evidence>
<dbReference type="InterPro" id="IPR020103">
    <property type="entry name" value="PsdUridine_synth_cat_dom_sf"/>
</dbReference>
<evidence type="ECO:0000256" key="2">
    <source>
        <dbReference type="ARBA" id="ARBA00022884"/>
    </source>
</evidence>
<dbReference type="AlphaFoldDB" id="A0A3P2A5M0"/>
<dbReference type="PROSITE" id="PS01149">
    <property type="entry name" value="PSI_RSU"/>
    <property type="match status" value="1"/>
</dbReference>
<dbReference type="CDD" id="cd00165">
    <property type="entry name" value="S4"/>
    <property type="match status" value="1"/>
</dbReference>
<feature type="domain" description="Pseudouridine synthase RsuA/RluA-like" evidence="8">
    <location>
        <begin position="62"/>
        <end position="194"/>
    </location>
</feature>
<dbReference type="CDD" id="cd02553">
    <property type="entry name" value="PseudoU_synth_RsuA"/>
    <property type="match status" value="1"/>
</dbReference>
<sequence>MKLLKFLQAQGIGSRKICQKLIKSGRVCINGEVWCDTEQDTGEVRSLHIDDEDVWLMPLPYYYLVLNKPAGYEVSQRPRDYPSVFALLPERLRDTGVQAVGRLDADTTGVLLFTNDGTFNHRMTSPKHQVAKYYAVTLKHDADDGLCARLQAGVLLHDDDETVAADHAELLNPRQLRLCISQGKYHQVKRMVAAAGNRVEKLHRERFHVWDTQGLAAGEWCFVKPATSALCG</sequence>
<dbReference type="PANTHER" id="PTHR47683">
    <property type="entry name" value="PSEUDOURIDINE SYNTHASE FAMILY PROTEIN-RELATED"/>
    <property type="match status" value="1"/>
</dbReference>
<organism evidence="10 11">
    <name type="scientific">Conchiformibius steedae</name>
    <dbReference type="NCBI Taxonomy" id="153493"/>
    <lineage>
        <taxon>Bacteria</taxon>
        <taxon>Pseudomonadati</taxon>
        <taxon>Pseudomonadota</taxon>
        <taxon>Betaproteobacteria</taxon>
        <taxon>Neisseriales</taxon>
        <taxon>Neisseriaceae</taxon>
        <taxon>Conchiformibius</taxon>
    </lineage>
</organism>
<evidence type="ECO:0000256" key="1">
    <source>
        <dbReference type="ARBA" id="ARBA00008348"/>
    </source>
</evidence>
<dbReference type="SUPFAM" id="SSF55174">
    <property type="entry name" value="Alpha-L RNA-binding motif"/>
    <property type="match status" value="1"/>
</dbReference>
<dbReference type="InterPro" id="IPR050343">
    <property type="entry name" value="RsuA_PseudoU_synthase"/>
</dbReference>
<dbReference type="PROSITE" id="PS50889">
    <property type="entry name" value="S4"/>
    <property type="match status" value="1"/>
</dbReference>
<dbReference type="InterPro" id="IPR006145">
    <property type="entry name" value="PsdUridine_synth_RsuA/RluA"/>
</dbReference>
<evidence type="ECO:0000256" key="3">
    <source>
        <dbReference type="ARBA" id="ARBA00023235"/>
    </source>
</evidence>
<dbReference type="InterPro" id="IPR042092">
    <property type="entry name" value="PsdUridine_s_RsuA/RluB/E/F_cat"/>
</dbReference>
<evidence type="ECO:0000256" key="5">
    <source>
        <dbReference type="ARBA" id="ARBA00037590"/>
    </source>
</evidence>
<dbReference type="SUPFAM" id="SSF55120">
    <property type="entry name" value="Pseudouridine synthase"/>
    <property type="match status" value="1"/>
</dbReference>
<dbReference type="OrthoDB" id="9807213at2"/>
<dbReference type="GO" id="GO:0000455">
    <property type="term" value="P:enzyme-directed rRNA pseudouridine synthesis"/>
    <property type="evidence" value="ECO:0007669"/>
    <property type="project" value="UniProtKB-ARBA"/>
</dbReference>
<comment type="caution">
    <text evidence="10">The sequence shown here is derived from an EMBL/GenBank/DDBJ whole genome shotgun (WGS) entry which is preliminary data.</text>
</comment>
<dbReference type="GO" id="GO:0160136">
    <property type="term" value="F:16S rRNA pseudouridine(516) synthase activity"/>
    <property type="evidence" value="ECO:0007669"/>
    <property type="project" value="UniProtKB-EC"/>
</dbReference>
<dbReference type="InterPro" id="IPR002942">
    <property type="entry name" value="S4_RNA-bd"/>
</dbReference>
<evidence type="ECO:0000259" key="8">
    <source>
        <dbReference type="Pfam" id="PF00849"/>
    </source>
</evidence>
<dbReference type="Gene3D" id="3.30.70.580">
    <property type="entry name" value="Pseudouridine synthase I, catalytic domain, N-terminal subdomain"/>
    <property type="match status" value="1"/>
</dbReference>
<dbReference type="Proteomes" id="UP000269923">
    <property type="component" value="Unassembled WGS sequence"/>
</dbReference>
<dbReference type="InterPro" id="IPR020094">
    <property type="entry name" value="TruA/RsuA/RluB/E/F_N"/>
</dbReference>
<gene>
    <name evidence="10" type="ORF">EII21_03715</name>
</gene>
<keyword evidence="3 7" id="KW-0413">Isomerase</keyword>
<dbReference type="Gene3D" id="3.10.290.10">
    <property type="entry name" value="RNA-binding S4 domain"/>
    <property type="match status" value="1"/>
</dbReference>
<dbReference type="Gene3D" id="3.30.70.1560">
    <property type="entry name" value="Alpha-L RNA-binding motif"/>
    <property type="match status" value="1"/>
</dbReference>
<evidence type="ECO:0000256" key="4">
    <source>
        <dbReference type="ARBA" id="ARBA00036749"/>
    </source>
</evidence>
<dbReference type="InterPro" id="IPR036986">
    <property type="entry name" value="S4_RNA-bd_sf"/>
</dbReference>
<comment type="similarity">
    <text evidence="1 7">Belongs to the pseudouridine synthase RsuA family.</text>
</comment>
<dbReference type="STRING" id="1121352.GCA_000620925_00949"/>
<dbReference type="EMBL" id="RQYC01000004">
    <property type="protein sequence ID" value="RRD90731.1"/>
    <property type="molecule type" value="Genomic_DNA"/>
</dbReference>
<dbReference type="GO" id="GO:0003723">
    <property type="term" value="F:RNA binding"/>
    <property type="evidence" value="ECO:0007669"/>
    <property type="project" value="UniProtKB-KW"/>
</dbReference>
<reference evidence="10 11" key="1">
    <citation type="submission" date="2018-11" db="EMBL/GenBank/DDBJ databases">
        <title>Genomes From Bacteria Associated with the Canine Oral Cavity: a Test Case for Automated Genome-Based Taxonomic Assignment.</title>
        <authorList>
            <person name="Coil D.A."/>
            <person name="Jospin G."/>
            <person name="Darling A.E."/>
            <person name="Wallis C."/>
            <person name="Davis I.J."/>
            <person name="Harris S."/>
            <person name="Eisen J.A."/>
            <person name="Holcombe L.J."/>
            <person name="O'Flynn C."/>
        </authorList>
    </citation>
    <scope>NUCLEOTIDE SEQUENCE [LARGE SCALE GENOMIC DNA]</scope>
    <source>
        <strain evidence="10 11">COT-280</strain>
    </source>
</reference>
<dbReference type="Pfam" id="PF01479">
    <property type="entry name" value="S4"/>
    <property type="match status" value="1"/>
</dbReference>
<keyword evidence="2 6" id="KW-0694">RNA-binding</keyword>
<feature type="domain" description="RNA-binding S4" evidence="9">
    <location>
        <begin position="1"/>
        <end position="33"/>
    </location>
</feature>
<evidence type="ECO:0000313" key="10">
    <source>
        <dbReference type="EMBL" id="RRD90731.1"/>
    </source>
</evidence>
<evidence type="ECO:0000256" key="7">
    <source>
        <dbReference type="RuleBase" id="RU003887"/>
    </source>
</evidence>
<dbReference type="InterPro" id="IPR000748">
    <property type="entry name" value="PsdUridine_synth_RsuA/RluB/E/F"/>
</dbReference>
<protein>
    <recommendedName>
        <fullName evidence="7">Pseudouridine synthase</fullName>
        <ecNumber evidence="7">5.4.99.-</ecNumber>
    </recommendedName>
</protein>
<proteinExistence type="inferred from homology"/>
<name>A0A3P2A5M0_9NEIS</name>
<accession>A0A3P2A5M0</accession>
<comment type="catalytic activity">
    <reaction evidence="4">
        <text>uridine(516) in 16S rRNA = pseudouridine(516) in 16S rRNA</text>
        <dbReference type="Rhea" id="RHEA:38867"/>
        <dbReference type="Rhea" id="RHEA-COMP:10089"/>
        <dbReference type="Rhea" id="RHEA-COMP:10090"/>
        <dbReference type="ChEBI" id="CHEBI:65314"/>
        <dbReference type="ChEBI" id="CHEBI:65315"/>
        <dbReference type="EC" id="5.4.99.19"/>
    </reaction>
</comment>
<dbReference type="InterPro" id="IPR018496">
    <property type="entry name" value="PsdUridine_synth_RsuA/RluB_CS"/>
</dbReference>
<evidence type="ECO:0000313" key="11">
    <source>
        <dbReference type="Proteomes" id="UP000269923"/>
    </source>
</evidence>
<dbReference type="Pfam" id="PF00849">
    <property type="entry name" value="PseudoU_synth_2"/>
    <property type="match status" value="1"/>
</dbReference>
<comment type="function">
    <text evidence="5">Responsible for synthesis of pseudouridine from uracil-516 in 16S ribosomal RNA.</text>
</comment>
<keyword evidence="11" id="KW-1185">Reference proteome</keyword>
<dbReference type="PANTHER" id="PTHR47683:SF4">
    <property type="entry name" value="PSEUDOURIDINE SYNTHASE"/>
    <property type="match status" value="1"/>
</dbReference>
<dbReference type="NCBIfam" id="TIGR00093">
    <property type="entry name" value="pseudouridine synthase"/>
    <property type="match status" value="1"/>
</dbReference>
<evidence type="ECO:0000256" key="6">
    <source>
        <dbReference type="PROSITE-ProRule" id="PRU00182"/>
    </source>
</evidence>
<dbReference type="EC" id="5.4.99.-" evidence="7"/>